<dbReference type="Pfam" id="PF07730">
    <property type="entry name" value="HisKA_3"/>
    <property type="match status" value="1"/>
</dbReference>
<feature type="transmembrane region" description="Helical" evidence="10">
    <location>
        <begin position="82"/>
        <end position="104"/>
    </location>
</feature>
<feature type="transmembrane region" description="Helical" evidence="10">
    <location>
        <begin position="55"/>
        <end position="76"/>
    </location>
</feature>
<organism evidence="12 13">
    <name type="scientific">Rhizocola hellebori</name>
    <dbReference type="NCBI Taxonomy" id="1392758"/>
    <lineage>
        <taxon>Bacteria</taxon>
        <taxon>Bacillati</taxon>
        <taxon>Actinomycetota</taxon>
        <taxon>Actinomycetes</taxon>
        <taxon>Micromonosporales</taxon>
        <taxon>Micromonosporaceae</taxon>
        <taxon>Rhizocola</taxon>
    </lineage>
</organism>
<keyword evidence="4" id="KW-0808">Transferase</keyword>
<evidence type="ECO:0000256" key="9">
    <source>
        <dbReference type="SAM" id="Coils"/>
    </source>
</evidence>
<evidence type="ECO:0000256" key="4">
    <source>
        <dbReference type="ARBA" id="ARBA00022679"/>
    </source>
</evidence>
<comment type="catalytic activity">
    <reaction evidence="1">
        <text>ATP + protein L-histidine = ADP + protein N-phospho-L-histidine.</text>
        <dbReference type="EC" id="2.7.13.3"/>
    </reaction>
</comment>
<evidence type="ECO:0000256" key="1">
    <source>
        <dbReference type="ARBA" id="ARBA00000085"/>
    </source>
</evidence>
<evidence type="ECO:0000256" key="6">
    <source>
        <dbReference type="ARBA" id="ARBA00022777"/>
    </source>
</evidence>
<dbReference type="GO" id="GO:0016020">
    <property type="term" value="C:membrane"/>
    <property type="evidence" value="ECO:0007669"/>
    <property type="project" value="InterPro"/>
</dbReference>
<dbReference type="InterPro" id="IPR050482">
    <property type="entry name" value="Sensor_HK_TwoCompSys"/>
</dbReference>
<proteinExistence type="predicted"/>
<dbReference type="PANTHER" id="PTHR24421:SF10">
    <property type="entry name" value="NITRATE_NITRITE SENSOR PROTEIN NARQ"/>
    <property type="match status" value="1"/>
</dbReference>
<keyword evidence="8" id="KW-0902">Two-component regulatory system</keyword>
<keyword evidence="10" id="KW-0472">Membrane</keyword>
<comment type="caution">
    <text evidence="12">The sequence shown here is derived from an EMBL/GenBank/DDBJ whole genome shotgun (WGS) entry which is preliminary data.</text>
</comment>
<keyword evidence="9" id="KW-0175">Coiled coil</keyword>
<keyword evidence="6" id="KW-0418">Kinase</keyword>
<evidence type="ECO:0000256" key="2">
    <source>
        <dbReference type="ARBA" id="ARBA00012438"/>
    </source>
</evidence>
<evidence type="ECO:0000256" key="7">
    <source>
        <dbReference type="ARBA" id="ARBA00022840"/>
    </source>
</evidence>
<reference evidence="12" key="1">
    <citation type="submission" date="2021-01" db="EMBL/GenBank/DDBJ databases">
        <title>Whole genome shotgun sequence of Rhizocola hellebori NBRC 109834.</title>
        <authorList>
            <person name="Komaki H."/>
            <person name="Tamura T."/>
        </authorList>
    </citation>
    <scope>NUCLEOTIDE SEQUENCE</scope>
    <source>
        <strain evidence="12">NBRC 109834</strain>
    </source>
</reference>
<keyword evidence="10" id="KW-0812">Transmembrane</keyword>
<dbReference type="Proteomes" id="UP000612899">
    <property type="component" value="Unassembled WGS sequence"/>
</dbReference>
<dbReference type="PANTHER" id="PTHR24421">
    <property type="entry name" value="NITRATE/NITRITE SENSOR PROTEIN NARX-RELATED"/>
    <property type="match status" value="1"/>
</dbReference>
<keyword evidence="5" id="KW-0547">Nucleotide-binding</keyword>
<dbReference type="InterPro" id="IPR036890">
    <property type="entry name" value="HATPase_C_sf"/>
</dbReference>
<feature type="coiled-coil region" evidence="9">
    <location>
        <begin position="103"/>
        <end position="140"/>
    </location>
</feature>
<accession>A0A8J3Q339</accession>
<feature type="transmembrane region" description="Helical" evidence="10">
    <location>
        <begin position="345"/>
        <end position="368"/>
    </location>
</feature>
<dbReference type="Gene3D" id="1.20.5.1930">
    <property type="match status" value="1"/>
</dbReference>
<dbReference type="SUPFAM" id="SSF55874">
    <property type="entry name" value="ATPase domain of HSP90 chaperone/DNA topoisomerase II/histidine kinase"/>
    <property type="match status" value="1"/>
</dbReference>
<evidence type="ECO:0000256" key="5">
    <source>
        <dbReference type="ARBA" id="ARBA00022741"/>
    </source>
</evidence>
<protein>
    <recommendedName>
        <fullName evidence="2">histidine kinase</fullName>
        <ecNumber evidence="2">2.7.13.3</ecNumber>
    </recommendedName>
</protein>
<evidence type="ECO:0000256" key="3">
    <source>
        <dbReference type="ARBA" id="ARBA00022553"/>
    </source>
</evidence>
<gene>
    <name evidence="12" type="ORF">Rhe02_06660</name>
</gene>
<dbReference type="InterPro" id="IPR011712">
    <property type="entry name" value="Sig_transdc_His_kin_sub3_dim/P"/>
</dbReference>
<keyword evidence="10" id="KW-1133">Transmembrane helix</keyword>
<name>A0A8J3Q339_9ACTN</name>
<dbReference type="EMBL" id="BONY01000003">
    <property type="protein sequence ID" value="GIH02599.1"/>
    <property type="molecule type" value="Genomic_DNA"/>
</dbReference>
<keyword evidence="13" id="KW-1185">Reference proteome</keyword>
<evidence type="ECO:0000259" key="11">
    <source>
        <dbReference type="Pfam" id="PF07730"/>
    </source>
</evidence>
<feature type="transmembrane region" description="Helical" evidence="10">
    <location>
        <begin position="20"/>
        <end position="43"/>
    </location>
</feature>
<feature type="domain" description="Signal transduction histidine kinase subgroup 3 dimerisation and phosphoacceptor" evidence="11">
    <location>
        <begin position="135"/>
        <end position="198"/>
    </location>
</feature>
<dbReference type="Gene3D" id="3.30.565.10">
    <property type="entry name" value="Histidine kinase-like ATPase, C-terminal domain"/>
    <property type="match status" value="1"/>
</dbReference>
<evidence type="ECO:0000313" key="12">
    <source>
        <dbReference type="EMBL" id="GIH02599.1"/>
    </source>
</evidence>
<keyword evidence="3" id="KW-0597">Phosphoprotein</keyword>
<dbReference type="GO" id="GO:0005524">
    <property type="term" value="F:ATP binding"/>
    <property type="evidence" value="ECO:0007669"/>
    <property type="project" value="UniProtKB-KW"/>
</dbReference>
<dbReference type="EC" id="2.7.13.3" evidence="2"/>
<dbReference type="CDD" id="cd16917">
    <property type="entry name" value="HATPase_UhpB-NarQ-NarX-like"/>
    <property type="match status" value="1"/>
</dbReference>
<evidence type="ECO:0000256" key="8">
    <source>
        <dbReference type="ARBA" id="ARBA00023012"/>
    </source>
</evidence>
<dbReference type="GO" id="GO:0046983">
    <property type="term" value="F:protein dimerization activity"/>
    <property type="evidence" value="ECO:0007669"/>
    <property type="project" value="InterPro"/>
</dbReference>
<dbReference type="GO" id="GO:0000155">
    <property type="term" value="F:phosphorelay sensor kinase activity"/>
    <property type="evidence" value="ECO:0007669"/>
    <property type="project" value="InterPro"/>
</dbReference>
<keyword evidence="7" id="KW-0067">ATP-binding</keyword>
<dbReference type="AlphaFoldDB" id="A0A8J3Q339"/>
<evidence type="ECO:0000313" key="13">
    <source>
        <dbReference type="Proteomes" id="UP000612899"/>
    </source>
</evidence>
<sequence>MALYGLAVTLVVLLRHRWTSAAFVAALVLMSVAGPGYVLLLWISWQAGRSIVSRIQVVAVVGAIVGAAAGQVVMLTARPQSISLLLFVFLVFVVLPVIAGRYVAQHQRLLESLAENNRQLKQSQQILAEQERLRERLRIARDMHDSLGHRLSLVSVQAAALEVADLPPQQRAAIVQLAGSARSAMDELYELIGALRTDGVATTSPSRGTAAIPSLVAQVRASGLAVSLHQRGEARPMLAGGEESAYRVVEEGLTNATKHAPGQPVSVEVAWEPDALLVTVANPSPPGGPGEATAGHGLLGLGERVALAGGFLDHRLQDNRFRLVAMLPVASRPAGEEPRAGRGRLVTVGVVVALLMFGLLQVGLVVGVSS</sequence>
<evidence type="ECO:0000256" key="10">
    <source>
        <dbReference type="SAM" id="Phobius"/>
    </source>
</evidence>